<name>A0A811Z383_NYCPR</name>
<sequence length="190" mass="20522">MSGTVVSPTRGVLLRRADGLHLPEAFGRAGGGVRAKPRGAEGLVLPAPGPRPVLASVRPRAPGLPRCQCLRSWVLIWILPSIFYKCFLNVSWLPSWIYSSLKAGATSAAHVACSILAGMLPTLRNPSCLESHPCNTAFPTHFSSTACVSIWRTTYRPVPCSHPSSPQIMLEELCHCLIPEPCHPPNGHVF</sequence>
<reference evidence="1" key="1">
    <citation type="submission" date="2020-12" db="EMBL/GenBank/DDBJ databases">
        <authorList>
            <consortium name="Molecular Ecology Group"/>
        </authorList>
    </citation>
    <scope>NUCLEOTIDE SEQUENCE</scope>
    <source>
        <strain evidence="1">TBG_1078</strain>
    </source>
</reference>
<keyword evidence="2" id="KW-1185">Reference proteome</keyword>
<dbReference type="EMBL" id="CAJHUB010000755">
    <property type="protein sequence ID" value="CAD7683495.1"/>
    <property type="molecule type" value="Genomic_DNA"/>
</dbReference>
<comment type="caution">
    <text evidence="1">The sequence shown here is derived from an EMBL/GenBank/DDBJ whole genome shotgun (WGS) entry which is preliminary data.</text>
</comment>
<organism evidence="1 2">
    <name type="scientific">Nyctereutes procyonoides</name>
    <name type="common">Raccoon dog</name>
    <name type="synonym">Canis procyonoides</name>
    <dbReference type="NCBI Taxonomy" id="34880"/>
    <lineage>
        <taxon>Eukaryota</taxon>
        <taxon>Metazoa</taxon>
        <taxon>Chordata</taxon>
        <taxon>Craniata</taxon>
        <taxon>Vertebrata</taxon>
        <taxon>Euteleostomi</taxon>
        <taxon>Mammalia</taxon>
        <taxon>Eutheria</taxon>
        <taxon>Laurasiatheria</taxon>
        <taxon>Carnivora</taxon>
        <taxon>Caniformia</taxon>
        <taxon>Canidae</taxon>
        <taxon>Nyctereutes</taxon>
    </lineage>
</organism>
<evidence type="ECO:0000313" key="2">
    <source>
        <dbReference type="Proteomes" id="UP000645828"/>
    </source>
</evidence>
<dbReference type="Proteomes" id="UP000645828">
    <property type="component" value="Unassembled WGS sequence"/>
</dbReference>
<gene>
    <name evidence="1" type="ORF">NYPRO_LOCUS16287</name>
</gene>
<proteinExistence type="predicted"/>
<evidence type="ECO:0000313" key="1">
    <source>
        <dbReference type="EMBL" id="CAD7683495.1"/>
    </source>
</evidence>
<accession>A0A811Z383</accession>
<dbReference type="AlphaFoldDB" id="A0A811Z383"/>
<protein>
    <submittedName>
        <fullName evidence="1">(raccoon dog) hypothetical protein</fullName>
    </submittedName>
</protein>